<dbReference type="EMBL" id="GHWJ01004755">
    <property type="protein sequence ID" value="NOV37492.1"/>
    <property type="molecule type" value="Transcribed_RNA"/>
</dbReference>
<dbReference type="GO" id="GO:0071008">
    <property type="term" value="C:U2-type post-mRNA release spliceosomal complex"/>
    <property type="evidence" value="ECO:0007669"/>
    <property type="project" value="TreeGrafter"/>
</dbReference>
<sequence>MQTIRTSTTPANAQMTFKELIEQRAQEKNLLFVPMAHRFQEGKQVYRLGHVMLYLDRNVIFVFNGKTWVPTSLQSLLDMAG</sequence>
<organism evidence="1">
    <name type="scientific">Rhipicephalus microplus</name>
    <name type="common">Cattle tick</name>
    <name type="synonym">Boophilus microplus</name>
    <dbReference type="NCBI Taxonomy" id="6941"/>
    <lineage>
        <taxon>Eukaryota</taxon>
        <taxon>Metazoa</taxon>
        <taxon>Ecdysozoa</taxon>
        <taxon>Arthropoda</taxon>
        <taxon>Chelicerata</taxon>
        <taxon>Arachnida</taxon>
        <taxon>Acari</taxon>
        <taxon>Parasitiformes</taxon>
        <taxon>Ixodida</taxon>
        <taxon>Ixodoidea</taxon>
        <taxon>Ixodidae</taxon>
        <taxon>Rhipicephalinae</taxon>
        <taxon>Rhipicephalus</taxon>
        <taxon>Boophilus</taxon>
    </lineage>
</organism>
<accession>A0A6M2CUW4</accession>
<evidence type="ECO:0000313" key="1">
    <source>
        <dbReference type="EMBL" id="NOV37492.1"/>
    </source>
</evidence>
<dbReference type="InterPro" id="IPR045211">
    <property type="entry name" value="TFP11/STIP/Ntr1"/>
</dbReference>
<dbReference type="VEuPathDB" id="VectorBase:LOC119164195"/>
<dbReference type="GO" id="GO:0000390">
    <property type="term" value="P:spliceosomal complex disassembly"/>
    <property type="evidence" value="ECO:0007669"/>
    <property type="project" value="InterPro"/>
</dbReference>
<protein>
    <submittedName>
        <fullName evidence="1">Uncharacterized protein</fullName>
    </submittedName>
</protein>
<reference evidence="1" key="1">
    <citation type="submission" date="2019-09" db="EMBL/GenBank/DDBJ databases">
        <title>Organ-specific transcriptomic study of the physiology of the cattle tick, Rhipicephalus microplus.</title>
        <authorList>
            <person name="Tirloni L."/>
            <person name="Braz G."/>
            <person name="Gandara A.C.P."/>
            <person name="Sabadin G.A."/>
            <person name="da Silva R.M."/>
            <person name="Guizzo M.G."/>
            <person name="Machado J.A."/>
            <person name="Costa E.P."/>
            <person name="Gomes H.F."/>
            <person name="Moraes J."/>
            <person name="Mota M.B.S."/>
            <person name="Mesquita R.D."/>
            <person name="Alvarenga P.H."/>
            <person name="Alves F."/>
            <person name="Seixas A."/>
            <person name="da Fonseca R.N."/>
            <person name="Fogaca A."/>
            <person name="Logullo C."/>
            <person name="Tanaka A."/>
            <person name="Daffre S."/>
            <person name="Termignoni C."/>
            <person name="Vaz I.S.Jr."/>
            <person name="Oliveira P.L."/>
            <person name="Ribeiro J.M."/>
        </authorList>
    </citation>
    <scope>NUCLEOTIDE SEQUENCE</scope>
    <source>
        <strain evidence="1">Porto Alegre</strain>
    </source>
</reference>
<proteinExistence type="predicted"/>
<dbReference type="AlphaFoldDB" id="A0A6M2CUW4"/>
<dbReference type="OrthoDB" id="4822at2759"/>
<dbReference type="PANTHER" id="PTHR23329">
    <property type="entry name" value="TUFTELIN-INTERACTING PROTEIN 11-RELATED"/>
    <property type="match status" value="1"/>
</dbReference>
<dbReference type="PANTHER" id="PTHR23329:SF1">
    <property type="entry name" value="TUFTELIN-INTERACTING PROTEIN 11"/>
    <property type="match status" value="1"/>
</dbReference>
<name>A0A6M2CUW4_RHIMP</name>